<dbReference type="RefSeq" id="WP_321563576.1">
    <property type="nucleotide sequence ID" value="NZ_CP139558.1"/>
</dbReference>
<sequence>MQTTSHYSVKQIARLAGISVRTLHLYDKMGLLKPATRTRAGYRQYGPDELLRLQQILFYRELDFPLKEIADILNDPHFDIAKALAGHQTALLARRDRLNTLLKTINKTMNNLKNKTMNNLEELYEGLPKEQAVAWRKEAVDKWGEDTVLRSENALLEMDKLDLSQLKADQKDIAEKLKTLANKAPESDEVQEQIARHYANIRSFWGVSDPTDLKAETYKGLAELYIADERYTTVDGKTDPEFASFMHKGMIYFADNKLK</sequence>
<dbReference type="PROSITE" id="PS50937">
    <property type="entry name" value="HTH_MERR_2"/>
    <property type="match status" value="1"/>
</dbReference>
<dbReference type="PANTHER" id="PTHR30204">
    <property type="entry name" value="REDOX-CYCLING DRUG-SENSING TRANSCRIPTIONAL ACTIVATOR SOXR"/>
    <property type="match status" value="1"/>
</dbReference>
<evidence type="ECO:0000256" key="1">
    <source>
        <dbReference type="ARBA" id="ARBA00023015"/>
    </source>
</evidence>
<dbReference type="InterPro" id="IPR047057">
    <property type="entry name" value="MerR_fam"/>
</dbReference>
<dbReference type="InterPro" id="IPR036244">
    <property type="entry name" value="TipA-like_antibiotic-bd"/>
</dbReference>
<name>A0ABZ0TMS2_9SPHI</name>
<keyword evidence="3" id="KW-0010">Activator</keyword>
<dbReference type="InterPro" id="IPR012925">
    <property type="entry name" value="TipAS_dom"/>
</dbReference>
<dbReference type="SUPFAM" id="SSF89082">
    <property type="entry name" value="Antibiotic binding domain of TipA-like multidrug resistance regulators"/>
    <property type="match status" value="1"/>
</dbReference>
<keyword evidence="2" id="KW-0238">DNA-binding</keyword>
<dbReference type="EMBL" id="CP139558">
    <property type="protein sequence ID" value="WPU94455.1"/>
    <property type="molecule type" value="Genomic_DNA"/>
</dbReference>
<dbReference type="PRINTS" id="PR00040">
    <property type="entry name" value="HTHMERR"/>
</dbReference>
<dbReference type="Proteomes" id="UP001324380">
    <property type="component" value="Chromosome"/>
</dbReference>
<dbReference type="Pfam" id="PF07739">
    <property type="entry name" value="TipAS"/>
    <property type="match status" value="1"/>
</dbReference>
<dbReference type="Gene3D" id="1.10.490.50">
    <property type="entry name" value="Antibiotic binding domain of TipA-like multidrug resistance regulators"/>
    <property type="match status" value="1"/>
</dbReference>
<dbReference type="Pfam" id="PF13411">
    <property type="entry name" value="MerR_1"/>
    <property type="match status" value="1"/>
</dbReference>
<dbReference type="InterPro" id="IPR009061">
    <property type="entry name" value="DNA-bd_dom_put_sf"/>
</dbReference>
<evidence type="ECO:0000313" key="6">
    <source>
        <dbReference type="EMBL" id="WPU94455.1"/>
    </source>
</evidence>
<evidence type="ECO:0000256" key="2">
    <source>
        <dbReference type="ARBA" id="ARBA00023125"/>
    </source>
</evidence>
<evidence type="ECO:0000313" key="7">
    <source>
        <dbReference type="Proteomes" id="UP001324380"/>
    </source>
</evidence>
<dbReference type="Gene3D" id="1.10.1660.10">
    <property type="match status" value="1"/>
</dbReference>
<accession>A0ABZ0TMS2</accession>
<dbReference type="InterPro" id="IPR000551">
    <property type="entry name" value="MerR-type_HTH_dom"/>
</dbReference>
<dbReference type="PANTHER" id="PTHR30204:SF90">
    <property type="entry name" value="HTH-TYPE TRANSCRIPTIONAL ACTIVATOR MTA"/>
    <property type="match status" value="1"/>
</dbReference>
<keyword evidence="7" id="KW-1185">Reference proteome</keyword>
<evidence type="ECO:0000256" key="3">
    <source>
        <dbReference type="ARBA" id="ARBA00023159"/>
    </source>
</evidence>
<evidence type="ECO:0000256" key="4">
    <source>
        <dbReference type="ARBA" id="ARBA00023163"/>
    </source>
</evidence>
<gene>
    <name evidence="6" type="ORF">SNE25_02830</name>
</gene>
<dbReference type="SUPFAM" id="SSF46955">
    <property type="entry name" value="Putative DNA-binding domain"/>
    <property type="match status" value="1"/>
</dbReference>
<protein>
    <submittedName>
        <fullName evidence="6">MerR family transcriptional regulator</fullName>
    </submittedName>
</protein>
<dbReference type="CDD" id="cd01106">
    <property type="entry name" value="HTH_TipAL-Mta"/>
    <property type="match status" value="1"/>
</dbReference>
<dbReference type="SMART" id="SM00422">
    <property type="entry name" value="HTH_MERR"/>
    <property type="match status" value="1"/>
</dbReference>
<organism evidence="6 7">
    <name type="scientific">Mucilaginibacter sabulilitoris</name>
    <dbReference type="NCBI Taxonomy" id="1173583"/>
    <lineage>
        <taxon>Bacteria</taxon>
        <taxon>Pseudomonadati</taxon>
        <taxon>Bacteroidota</taxon>
        <taxon>Sphingobacteriia</taxon>
        <taxon>Sphingobacteriales</taxon>
        <taxon>Sphingobacteriaceae</taxon>
        <taxon>Mucilaginibacter</taxon>
    </lineage>
</organism>
<evidence type="ECO:0000259" key="5">
    <source>
        <dbReference type="PROSITE" id="PS50937"/>
    </source>
</evidence>
<feature type="domain" description="HTH merR-type" evidence="5">
    <location>
        <begin position="6"/>
        <end position="75"/>
    </location>
</feature>
<reference evidence="6 7" key="1">
    <citation type="submission" date="2023-11" db="EMBL/GenBank/DDBJ databases">
        <title>Analysis of the Genomes of Mucilaginibacter gossypii cycad 4 and M. sabulilitoris SNA2: microbes with the potential for plant growth promotion.</title>
        <authorList>
            <person name="Hirsch A.M."/>
            <person name="Humm E."/>
            <person name="Rubbi M."/>
            <person name="Del Vecchio G."/>
            <person name="Ha S.M."/>
            <person name="Pellegrini M."/>
            <person name="Gunsalus R.P."/>
        </authorList>
    </citation>
    <scope>NUCLEOTIDE SEQUENCE [LARGE SCALE GENOMIC DNA]</scope>
    <source>
        <strain evidence="6 7">SNA2</strain>
    </source>
</reference>
<keyword evidence="1" id="KW-0805">Transcription regulation</keyword>
<keyword evidence="4" id="KW-0804">Transcription</keyword>
<proteinExistence type="predicted"/>